<reference evidence="1 2" key="1">
    <citation type="submission" date="2017-07" db="EMBL/GenBank/DDBJ databases">
        <authorList>
            <person name="Talla V."/>
            <person name="Backstrom N."/>
        </authorList>
    </citation>
    <scope>NUCLEOTIDE SEQUENCE [LARGE SCALE GENOMIC DNA]</scope>
</reference>
<evidence type="ECO:0000313" key="2">
    <source>
        <dbReference type="Proteomes" id="UP000324832"/>
    </source>
</evidence>
<protein>
    <recommendedName>
        <fullName evidence="3">Endonuclease/exonuclease/phosphatase domain-containing protein</fullName>
    </recommendedName>
</protein>
<keyword evidence="2" id="KW-1185">Reference proteome</keyword>
<dbReference type="AlphaFoldDB" id="A0A5E4QKA3"/>
<dbReference type="Proteomes" id="UP000324832">
    <property type="component" value="Unassembled WGS sequence"/>
</dbReference>
<organism evidence="1 2">
    <name type="scientific">Leptidea sinapis</name>
    <dbReference type="NCBI Taxonomy" id="189913"/>
    <lineage>
        <taxon>Eukaryota</taxon>
        <taxon>Metazoa</taxon>
        <taxon>Ecdysozoa</taxon>
        <taxon>Arthropoda</taxon>
        <taxon>Hexapoda</taxon>
        <taxon>Insecta</taxon>
        <taxon>Pterygota</taxon>
        <taxon>Neoptera</taxon>
        <taxon>Endopterygota</taxon>
        <taxon>Lepidoptera</taxon>
        <taxon>Glossata</taxon>
        <taxon>Ditrysia</taxon>
        <taxon>Papilionoidea</taxon>
        <taxon>Pieridae</taxon>
        <taxon>Dismorphiinae</taxon>
        <taxon>Leptidea</taxon>
    </lineage>
</organism>
<evidence type="ECO:0000313" key="1">
    <source>
        <dbReference type="EMBL" id="VVC98014.1"/>
    </source>
</evidence>
<evidence type="ECO:0008006" key="3">
    <source>
        <dbReference type="Google" id="ProtNLM"/>
    </source>
</evidence>
<sequence length="304" mass="35481">MRLAIRLGGGFMDSNKIYLPDYLPTSLYVEFLNKCQNIMTRHPNHKICIIGNFNLGSMMWSNQTGLPLSHLTLSKQINYIPNHLNRILDLAIMDSSDTISLSHTIAVCRLDSHHPPFELTLLSGRAPLLELCNSITEKLCFHKTRRPFDWEQSALQLDCDEFVHCFYNTLYEIIEKYTPKTKVRKKSYPVWFSTGLVKLLKYKFKFHVKFKSYGNPRYYDTFAMLRCRAKVDFDQCFRTCINRIGSDLATNLKAFWRYTKNKKVTNAYPRQMSYNNRYANDGPGIVNLFTHHFSSVYSMNANSN</sequence>
<proteinExistence type="predicted"/>
<feature type="non-terminal residue" evidence="1">
    <location>
        <position position="304"/>
    </location>
</feature>
<gene>
    <name evidence="1" type="ORF">LSINAPIS_LOCUS9170</name>
</gene>
<name>A0A5E4QKA3_9NEOP</name>
<accession>A0A5E4QKA3</accession>
<dbReference type="EMBL" id="FZQP02003334">
    <property type="protein sequence ID" value="VVC98014.1"/>
    <property type="molecule type" value="Genomic_DNA"/>
</dbReference>